<dbReference type="STRING" id="326475.AWB66_05926"/>
<sequence>MSGQLALGLEKWLGITPAAARKKVERRSKSVRELKLPFARRAKFLYAANQYGSDRFWSRLAEALEEGNGAYSRVIRALRARGDLVPLAHLASAAGISSGARQIPFERVWQDLVSTGLFHTTEVPGLGECFAFAKKDPSLDEMLPDVRARLIAETVLLQSVQEWAAKLGLGSFSSFKLRSNKQEAAPSVCESSVSFRLFKLEWRDRGFPRPGEEAQSV</sequence>
<gene>
    <name evidence="1" type="ORF">AWB66_05926</name>
</gene>
<dbReference type="AlphaFoldDB" id="A0A158KDI5"/>
<organism evidence="1 2">
    <name type="scientific">Caballeronia telluris</name>
    <dbReference type="NCBI Taxonomy" id="326475"/>
    <lineage>
        <taxon>Bacteria</taxon>
        <taxon>Pseudomonadati</taxon>
        <taxon>Pseudomonadota</taxon>
        <taxon>Betaproteobacteria</taxon>
        <taxon>Burkholderiales</taxon>
        <taxon>Burkholderiaceae</taxon>
        <taxon>Caballeronia</taxon>
    </lineage>
</organism>
<dbReference type="RefSeq" id="WP_125469828.1">
    <property type="nucleotide sequence ID" value="NZ_FCNZ02000045.1"/>
</dbReference>
<dbReference type="EMBL" id="FCNZ02000045">
    <property type="protein sequence ID" value="SAL78839.1"/>
    <property type="molecule type" value="Genomic_DNA"/>
</dbReference>
<comment type="caution">
    <text evidence="1">The sequence shown here is derived from an EMBL/GenBank/DDBJ whole genome shotgun (WGS) entry which is preliminary data.</text>
</comment>
<reference evidence="1" key="1">
    <citation type="submission" date="2016-01" db="EMBL/GenBank/DDBJ databases">
        <authorList>
            <person name="Peeters Charlotte."/>
        </authorList>
    </citation>
    <scope>NUCLEOTIDE SEQUENCE</scope>
    <source>
        <strain evidence="1">LMG 22936</strain>
    </source>
</reference>
<evidence type="ECO:0000313" key="2">
    <source>
        <dbReference type="Proteomes" id="UP000054717"/>
    </source>
</evidence>
<name>A0A158KDI5_9BURK</name>
<evidence type="ECO:0000313" key="1">
    <source>
        <dbReference type="EMBL" id="SAL78839.1"/>
    </source>
</evidence>
<dbReference type="Proteomes" id="UP000054717">
    <property type="component" value="Unassembled WGS sequence"/>
</dbReference>
<accession>A0A158KDI5</accession>
<proteinExistence type="predicted"/>
<keyword evidence="2" id="KW-1185">Reference proteome</keyword>
<protein>
    <submittedName>
        <fullName evidence="1">Uncharacterized protein</fullName>
    </submittedName>
</protein>